<comment type="caution">
    <text evidence="1">The sequence shown here is derived from an EMBL/GenBank/DDBJ whole genome shotgun (WGS) entry which is preliminary data.</text>
</comment>
<reference evidence="1 2" key="1">
    <citation type="submission" date="2023-03" db="EMBL/GenBank/DDBJ databases">
        <title>NovoSphingobium album sp. nov. isolated from polycyclic aromatic hydrocarbons- and heavy-metal polluted soil.</title>
        <authorList>
            <person name="Liu Z."/>
            <person name="Wang K."/>
        </authorList>
    </citation>
    <scope>NUCLEOTIDE SEQUENCE [LARGE SCALE GENOMIC DNA]</scope>
    <source>
        <strain evidence="1 2">H3SJ31-1</strain>
    </source>
</reference>
<dbReference type="RefSeq" id="WP_275229323.1">
    <property type="nucleotide sequence ID" value="NZ_JARESE010000055.1"/>
</dbReference>
<sequence>MANETRQVVESVLGSQMTAQIWTSTYPPVFPFVPQDFSVGAILPMMLYLFRWGNRRGKGKFAEVYGAGAPPTISTTVARLVEDPSIEGFDSATGRAILGDFLLTSILENRRHSESHDEQVQRCFANHYFASWIDLPSSSANLRGVPEMVTALLSNQRDGENVEPFAERGRYRVGARVQDNDLLASLAPGTETTGPLKSDLRSDDLDETVPLPLDQLVTVRLAQGCGEAPAKAVGRNNPGPIPNQRPIAARAAEIFRDDLLVFLDCYARGGAMPRAALLQMLESAIAIGLTTILTATVEIMNRWGTAGVLPDVAAAPKFPLFVDCSSGSDPALRATSEESGFLMRQALNRLPAVLMHARLLDHFVRSESEIDRKSWPPTSPDGTDWLNLLGSVLNGSHDEARDARRYFIRTARKLRDAAETAEDLELRALLGEESREGDPGRALAEALSAAFTGSSNKGTERLNTFLSSALMIDEVNGLAKRRKVTLHQTRKKGQGRRGDALSFVLTNPVIEYLVHRHVRRTGKGRKEQPLSYPDFLRILREQYGFYVDRAPPNLAVPSDLLQRNRRMLERRLRDLGLLIGVNDAERMKKLQARYRAQQDSEKMEDAA</sequence>
<evidence type="ECO:0008006" key="3">
    <source>
        <dbReference type="Google" id="ProtNLM"/>
    </source>
</evidence>
<protein>
    <recommendedName>
        <fullName evidence="3">DUF3987 domain-containing protein</fullName>
    </recommendedName>
</protein>
<gene>
    <name evidence="1" type="ORF">PYV00_16040</name>
</gene>
<evidence type="ECO:0000313" key="1">
    <source>
        <dbReference type="EMBL" id="MDE8653212.1"/>
    </source>
</evidence>
<dbReference type="Pfam" id="PF26611">
    <property type="entry name" value="MAD7"/>
    <property type="match status" value="1"/>
</dbReference>
<evidence type="ECO:0000313" key="2">
    <source>
        <dbReference type="Proteomes" id="UP001216253"/>
    </source>
</evidence>
<dbReference type="Proteomes" id="UP001216253">
    <property type="component" value="Unassembled WGS sequence"/>
</dbReference>
<keyword evidence="2" id="KW-1185">Reference proteome</keyword>
<dbReference type="InterPro" id="IPR058120">
    <property type="entry name" value="MADS7"/>
</dbReference>
<accession>A0ABT5WTK7</accession>
<proteinExistence type="predicted"/>
<dbReference type="EMBL" id="JARESE010000055">
    <property type="protein sequence ID" value="MDE8653212.1"/>
    <property type="molecule type" value="Genomic_DNA"/>
</dbReference>
<name>A0ABT5WTK7_9SPHN</name>
<organism evidence="1 2">
    <name type="scientific">Novosphingobium album</name>
    <name type="common">ex Liu et al. 2023</name>
    <dbReference type="NCBI Taxonomy" id="3031130"/>
    <lineage>
        <taxon>Bacteria</taxon>
        <taxon>Pseudomonadati</taxon>
        <taxon>Pseudomonadota</taxon>
        <taxon>Alphaproteobacteria</taxon>
        <taxon>Sphingomonadales</taxon>
        <taxon>Sphingomonadaceae</taxon>
        <taxon>Novosphingobium</taxon>
    </lineage>
</organism>